<feature type="signal peptide" evidence="2">
    <location>
        <begin position="1"/>
        <end position="27"/>
    </location>
</feature>
<proteinExistence type="predicted"/>
<keyword evidence="2" id="KW-0732">Signal</keyword>
<evidence type="ECO:0000256" key="1">
    <source>
        <dbReference type="SAM" id="MobiDB-lite"/>
    </source>
</evidence>
<accession>A0A3S5GY51</accession>
<feature type="region of interest" description="Disordered" evidence="1">
    <location>
        <begin position="290"/>
        <end position="315"/>
    </location>
</feature>
<evidence type="ECO:0000256" key="2">
    <source>
        <dbReference type="SAM" id="SignalP"/>
    </source>
</evidence>
<reference evidence="3" key="1">
    <citation type="journal article" date="2018" name="J. Ind. Microbiol. Biotechnol.">
        <title>Genome mining reveals uncommon alkylpyrones as type III PKS products from myxobacteria.</title>
        <authorList>
            <person name="Hug J.J."/>
            <person name="Panter F."/>
            <person name="Krug D."/>
            <person name="Muller R."/>
        </authorList>
    </citation>
    <scope>NUCLEOTIDE SEQUENCE</scope>
    <source>
        <strain evidence="3">So ce1525</strain>
    </source>
</reference>
<organism evidence="3">
    <name type="scientific">Sorangium cellulosum</name>
    <name type="common">Polyangium cellulosum</name>
    <dbReference type="NCBI Taxonomy" id="56"/>
    <lineage>
        <taxon>Bacteria</taxon>
        <taxon>Pseudomonadati</taxon>
        <taxon>Myxococcota</taxon>
        <taxon>Polyangia</taxon>
        <taxon>Polyangiales</taxon>
        <taxon>Polyangiaceae</taxon>
        <taxon>Sorangium</taxon>
    </lineage>
</organism>
<dbReference type="AlphaFoldDB" id="A0A3S5GY51"/>
<sequence length="383" mass="42036">MNAIRRRFALLLLALGLLTGIPAWVPATPCPAGHHELVQPFLITFDRHEHHVIVFVADHPDYEAVEAMVTLRGDQPPLIRAVLNQHDGFQIDHFNDAELARDWAALFTGRRAVYTPIRFAVRRVDGIPRLRLRFTSYRGEDVDLYFEGAAPPTPELGGFINPGEHAAGASLPVMWASRSSAPSDATALTIDEEPFTVAGPAPGVPGGFYTRDFRIGVFRAGHLELELLSAPSRLEEGEYWVYKDHLDNLHLYEILAALGNELTIRKTTTSPALTEEILTAERVGRRIELRSVRATGRKGDDDAAPPPPPAGLTLDLSTPGRFSVSLDEHADLVTGTASHEQRAATQEWALQPVEPSWATNRRVTAAVTRHGDAYLIDGEIGAP</sequence>
<dbReference type="EMBL" id="MH908919">
    <property type="protein sequence ID" value="AYM54196.1"/>
    <property type="molecule type" value="Genomic_DNA"/>
</dbReference>
<feature type="chain" id="PRO_5018685367" description="Secreted protein" evidence="2">
    <location>
        <begin position="28"/>
        <end position="383"/>
    </location>
</feature>
<feature type="compositionally biased region" description="Basic and acidic residues" evidence="1">
    <location>
        <begin position="290"/>
        <end position="301"/>
    </location>
</feature>
<evidence type="ECO:0008006" key="4">
    <source>
        <dbReference type="Google" id="ProtNLM"/>
    </source>
</evidence>
<protein>
    <recommendedName>
        <fullName evidence="4">Secreted protein</fullName>
    </recommendedName>
</protein>
<evidence type="ECO:0000313" key="3">
    <source>
        <dbReference type="EMBL" id="AYM54196.1"/>
    </source>
</evidence>
<name>A0A3S5GY51_SORCE</name>